<organism evidence="2 3">
    <name type="scientific">Inquilinus limosus</name>
    <dbReference type="NCBI Taxonomy" id="171674"/>
    <lineage>
        <taxon>Bacteria</taxon>
        <taxon>Pseudomonadati</taxon>
        <taxon>Pseudomonadota</taxon>
        <taxon>Alphaproteobacteria</taxon>
        <taxon>Rhodospirillales</taxon>
        <taxon>Rhodospirillaceae</taxon>
        <taxon>Inquilinus</taxon>
    </lineage>
</organism>
<comment type="caution">
    <text evidence="2">The sequence shown here is derived from an EMBL/GenBank/DDBJ whole genome shotgun (WGS) entry which is preliminary data.</text>
</comment>
<protein>
    <recommendedName>
        <fullName evidence="1">N-acetyltransferase domain-containing protein</fullName>
    </recommendedName>
</protein>
<dbReference type="CDD" id="cd04301">
    <property type="entry name" value="NAT_SF"/>
    <property type="match status" value="1"/>
</dbReference>
<name>A0A211YYH6_9PROT</name>
<feature type="domain" description="N-acetyltransferase" evidence="1">
    <location>
        <begin position="2"/>
        <end position="151"/>
    </location>
</feature>
<evidence type="ECO:0000313" key="3">
    <source>
        <dbReference type="Proteomes" id="UP000196655"/>
    </source>
</evidence>
<dbReference type="Proteomes" id="UP000196655">
    <property type="component" value="Unassembled WGS sequence"/>
</dbReference>
<evidence type="ECO:0000259" key="1">
    <source>
        <dbReference type="PROSITE" id="PS51186"/>
    </source>
</evidence>
<dbReference type="InterPro" id="IPR016181">
    <property type="entry name" value="Acyl_CoA_acyltransferase"/>
</dbReference>
<reference evidence="3" key="1">
    <citation type="submission" date="2017-05" db="EMBL/GenBank/DDBJ databases">
        <authorList>
            <person name="Macchi M."/>
            <person name="Festa S."/>
            <person name="Coppotelli B.M."/>
            <person name="Morelli I.S."/>
        </authorList>
    </citation>
    <scope>NUCLEOTIDE SEQUENCE [LARGE SCALE GENOMIC DNA]</scope>
    <source>
        <strain evidence="3">I</strain>
    </source>
</reference>
<dbReference type="GO" id="GO:0016747">
    <property type="term" value="F:acyltransferase activity, transferring groups other than amino-acyl groups"/>
    <property type="evidence" value="ECO:0007669"/>
    <property type="project" value="InterPro"/>
</dbReference>
<accession>A0A211YYH6</accession>
<dbReference type="PROSITE" id="PS51186">
    <property type="entry name" value="GNAT"/>
    <property type="match status" value="1"/>
</dbReference>
<dbReference type="OrthoDB" id="9815099at2"/>
<dbReference type="AlphaFoldDB" id="A0A211YYH6"/>
<dbReference type="InterPro" id="IPR000182">
    <property type="entry name" value="GNAT_dom"/>
</dbReference>
<dbReference type="EMBL" id="NHON01000140">
    <property type="protein sequence ID" value="OWJ58060.1"/>
    <property type="molecule type" value="Genomic_DNA"/>
</dbReference>
<dbReference type="STRING" id="1122125.GCA_000423185_06432"/>
<dbReference type="SUPFAM" id="SSF55729">
    <property type="entry name" value="Acyl-CoA N-acyltransferases (Nat)"/>
    <property type="match status" value="1"/>
</dbReference>
<keyword evidence="3" id="KW-1185">Reference proteome</keyword>
<dbReference type="RefSeq" id="WP_088157325.1">
    <property type="nucleotide sequence ID" value="NZ_NHON01000140.1"/>
</dbReference>
<gene>
    <name evidence="2" type="ORF">BWR60_33700</name>
</gene>
<sequence>MYLLKTERPRDAAEVDALLDLAFGPNREAKISYRYRDGIAPTRSLCFVVREGGRPGGRILGSIRYWPMLLDSGRPTLLLGPLAVQPELRGAGVGAALMRGSMKRAADMGHRLVLLVGDLAYYARFGFQPAAPLGFVMPDEQPHRLLVAELRLGALEDVPGGTLLRADAAVSPAQISVSMRAALC</sequence>
<evidence type="ECO:0000313" key="2">
    <source>
        <dbReference type="EMBL" id="OWJ58060.1"/>
    </source>
</evidence>
<dbReference type="Pfam" id="PF00583">
    <property type="entry name" value="Acetyltransf_1"/>
    <property type="match status" value="1"/>
</dbReference>
<proteinExistence type="predicted"/>
<dbReference type="Gene3D" id="3.40.630.30">
    <property type="match status" value="1"/>
</dbReference>